<dbReference type="Proteomes" id="UP000604243">
    <property type="component" value="Unassembled WGS sequence"/>
</dbReference>
<proteinExistence type="predicted"/>
<evidence type="ECO:0000313" key="2">
    <source>
        <dbReference type="EMBL" id="GHC24067.1"/>
    </source>
</evidence>
<dbReference type="InterPro" id="IPR011990">
    <property type="entry name" value="TPR-like_helical_dom_sf"/>
</dbReference>
<dbReference type="Gene3D" id="1.25.40.10">
    <property type="entry name" value="Tetratricopeptide repeat domain"/>
    <property type="match status" value="1"/>
</dbReference>
<dbReference type="EMBL" id="BMZM01000002">
    <property type="protein sequence ID" value="GHC24067.1"/>
    <property type="molecule type" value="Genomic_DNA"/>
</dbReference>
<accession>A0ABQ3FH78</accession>
<feature type="region of interest" description="Disordered" evidence="1">
    <location>
        <begin position="168"/>
        <end position="189"/>
    </location>
</feature>
<reference evidence="3" key="1">
    <citation type="journal article" date="2019" name="Int. J. Syst. Evol. Microbiol.">
        <title>The Global Catalogue of Microorganisms (GCM) 10K type strain sequencing project: providing services to taxonomists for standard genome sequencing and annotation.</title>
        <authorList>
            <consortium name="The Broad Institute Genomics Platform"/>
            <consortium name="The Broad Institute Genome Sequencing Center for Infectious Disease"/>
            <person name="Wu L."/>
            <person name="Ma J."/>
        </authorList>
    </citation>
    <scope>NUCLEOTIDE SEQUENCE [LARGE SCALE GENOMIC DNA]</scope>
    <source>
        <strain evidence="3">KCTC 42082</strain>
    </source>
</reference>
<gene>
    <name evidence="2" type="ORF">GCM10010082_15640</name>
</gene>
<name>A0ABQ3FH78_9GAMM</name>
<organism evidence="2 3">
    <name type="scientific">Kushneria pakistanensis</name>
    <dbReference type="NCBI Taxonomy" id="1508770"/>
    <lineage>
        <taxon>Bacteria</taxon>
        <taxon>Pseudomonadati</taxon>
        <taxon>Pseudomonadota</taxon>
        <taxon>Gammaproteobacteria</taxon>
        <taxon>Oceanospirillales</taxon>
        <taxon>Halomonadaceae</taxon>
        <taxon>Kushneria</taxon>
    </lineage>
</organism>
<evidence type="ECO:0000313" key="3">
    <source>
        <dbReference type="Proteomes" id="UP000604243"/>
    </source>
</evidence>
<keyword evidence="3" id="KW-1185">Reference proteome</keyword>
<sequence>MTPASDVDDVLTFWFETLSPGQWFRRDNALDNTIATRFGALLEAARRGELSHWRDGHRDNESDRGRLAEIIIIDQFSRNVYRGDPRAFSHDPQALVLAQEAVRLGCDRRLPLRERPFLYMPWMHSESLHVHQEALRLFDQPGLERHLEVEQRHLAILGRFGRYPHRNEALGRDSTPEELDFLTTPGSSF</sequence>
<comment type="caution">
    <text evidence="2">The sequence shown here is derived from an EMBL/GenBank/DDBJ whole genome shotgun (WGS) entry which is preliminary data.</text>
</comment>
<dbReference type="SUPFAM" id="SSF48452">
    <property type="entry name" value="TPR-like"/>
    <property type="match status" value="1"/>
</dbReference>
<evidence type="ECO:0000256" key="1">
    <source>
        <dbReference type="SAM" id="MobiDB-lite"/>
    </source>
</evidence>
<dbReference type="Gene3D" id="1.20.58.320">
    <property type="entry name" value="TPR-like"/>
    <property type="match status" value="1"/>
</dbReference>
<dbReference type="InterPro" id="IPR010323">
    <property type="entry name" value="DUF924"/>
</dbReference>
<protein>
    <submittedName>
        <fullName evidence="2">Membrane protein</fullName>
    </submittedName>
</protein>
<dbReference type="Pfam" id="PF06041">
    <property type="entry name" value="DUF924"/>
    <property type="match status" value="1"/>
</dbReference>
<dbReference type="RefSeq" id="WP_189516836.1">
    <property type="nucleotide sequence ID" value="NZ_BMZM01000002.1"/>
</dbReference>